<dbReference type="Proteomes" id="UP000050827">
    <property type="component" value="Unassembled WGS sequence"/>
</dbReference>
<dbReference type="InterPro" id="IPR034746">
    <property type="entry name" value="POTRA"/>
</dbReference>
<name>A0A0Q1CI31_9FLAO</name>
<evidence type="ECO:0000256" key="1">
    <source>
        <dbReference type="ARBA" id="ARBA00004370"/>
    </source>
</evidence>
<dbReference type="PROSITE" id="PS51779">
    <property type="entry name" value="POTRA"/>
    <property type="match status" value="1"/>
</dbReference>
<evidence type="ECO:0000256" key="2">
    <source>
        <dbReference type="ARBA" id="ARBA00023136"/>
    </source>
</evidence>
<evidence type="ECO:0000313" key="5">
    <source>
        <dbReference type="EMBL" id="KQC30630.1"/>
    </source>
</evidence>
<dbReference type="Gene3D" id="3.10.20.310">
    <property type="entry name" value="membrane protein fhac"/>
    <property type="match status" value="1"/>
</dbReference>
<feature type="chain" id="PRO_5006189243" description="POTRA domain-containing protein" evidence="3">
    <location>
        <begin position="19"/>
        <end position="425"/>
    </location>
</feature>
<dbReference type="Pfam" id="PF07244">
    <property type="entry name" value="POTRA"/>
    <property type="match status" value="1"/>
</dbReference>
<evidence type="ECO:0000259" key="4">
    <source>
        <dbReference type="PROSITE" id="PS51779"/>
    </source>
</evidence>
<evidence type="ECO:0000313" key="6">
    <source>
        <dbReference type="Proteomes" id="UP000050827"/>
    </source>
</evidence>
<dbReference type="OrthoDB" id="1490006at2"/>
<feature type="signal peptide" evidence="3">
    <location>
        <begin position="1"/>
        <end position="18"/>
    </location>
</feature>
<comment type="caution">
    <text evidence="5">The sequence shown here is derived from an EMBL/GenBank/DDBJ whole genome shotgun (WGS) entry which is preliminary data.</text>
</comment>
<comment type="subcellular location">
    <subcellularLocation>
        <location evidence="1">Membrane</location>
    </subcellularLocation>
</comment>
<protein>
    <recommendedName>
        <fullName evidence="4">POTRA domain-containing protein</fullName>
    </recommendedName>
</protein>
<evidence type="ECO:0000256" key="3">
    <source>
        <dbReference type="SAM" id="SignalP"/>
    </source>
</evidence>
<dbReference type="EMBL" id="LCTZ01000002">
    <property type="protein sequence ID" value="KQC30630.1"/>
    <property type="molecule type" value="Genomic_DNA"/>
</dbReference>
<dbReference type="PATRIC" id="fig|1547436.3.peg.2614"/>
<dbReference type="InterPro" id="IPR010827">
    <property type="entry name" value="BamA/TamA_POTRA"/>
</dbReference>
<keyword evidence="6" id="KW-1185">Reference proteome</keyword>
<dbReference type="STRING" id="346185.AAY42_12650"/>
<dbReference type="RefSeq" id="WP_055395762.1">
    <property type="nucleotide sequence ID" value="NZ_LCTZ01000002.1"/>
</dbReference>
<reference evidence="5 6" key="1">
    <citation type="submission" date="2015-04" db="EMBL/GenBank/DDBJ databases">
        <title>Complete genome of flavobacterium.</title>
        <authorList>
            <person name="Kwon Y.M."/>
            <person name="Kim S.-J."/>
        </authorList>
    </citation>
    <scope>NUCLEOTIDE SEQUENCE [LARGE SCALE GENOMIC DNA]</scope>
    <source>
        <strain evidence="5 6">DK169</strain>
    </source>
</reference>
<dbReference type="AlphaFoldDB" id="A0A0Q1CI31"/>
<organism evidence="5 6">
    <name type="scientific">Flagellimonas eckloniae</name>
    <dbReference type="NCBI Taxonomy" id="346185"/>
    <lineage>
        <taxon>Bacteria</taxon>
        <taxon>Pseudomonadati</taxon>
        <taxon>Bacteroidota</taxon>
        <taxon>Flavobacteriia</taxon>
        <taxon>Flavobacteriales</taxon>
        <taxon>Flavobacteriaceae</taxon>
        <taxon>Flagellimonas</taxon>
    </lineage>
</organism>
<gene>
    <name evidence="5" type="ORF">AAY42_12650</name>
</gene>
<sequence length="425" mass="48554">MKKLFLLCLLFCTTLGFAQNQKITKLEFEGLKRTKESFLRRLVKVRPNTVYDSVLVKQDIERLKRLPGIANAKDSIYGIGDEKTLVYQIEENFTIIPGLRISTANNGEFAFRVSAFEFNLFGNNQLIGGFYERDVFNSYGVFWEHPFLFSDKLGVGFNYQDNTSQEPVFFEEGVKDYRFNSRSVEGSLLFSFDFKNEAELGASFVKERYDFIGDEPLAGRPLALEADKLIYRGQYRYVDLDIDYQYFDGTINEFTTQYISFLSGDELGTQFLGDFLSIRNDLIHYRKIGARGNWANRLRFAAAFGNEDSPFAPFTLDNQLNIRGVGNTVDRGTAALVLNTEYRQTLYEKGWFVVQGNAFIDAGSWRTPGEDFGQLFDGSSTRLYSGLGFRLIHKRIFNAVFRLDYGVGISNESTNGIVFGIGQYF</sequence>
<accession>A0A0Q1CI31</accession>
<keyword evidence="2" id="KW-0472">Membrane</keyword>
<keyword evidence="3" id="KW-0732">Signal</keyword>
<feature type="domain" description="POTRA" evidence="4">
    <location>
        <begin position="21"/>
        <end position="92"/>
    </location>
</feature>
<proteinExistence type="predicted"/>
<dbReference type="GO" id="GO:0019867">
    <property type="term" value="C:outer membrane"/>
    <property type="evidence" value="ECO:0007669"/>
    <property type="project" value="InterPro"/>
</dbReference>